<reference evidence="1" key="1">
    <citation type="submission" date="2023-05" db="EMBL/GenBank/DDBJ databases">
        <authorList>
            <consortium name="ELIXIR-Norway"/>
        </authorList>
    </citation>
    <scope>NUCLEOTIDE SEQUENCE</scope>
</reference>
<dbReference type="EMBL" id="OX596099">
    <property type="protein sequence ID" value="CAI9695949.1"/>
    <property type="molecule type" value="Genomic_DNA"/>
</dbReference>
<name>A0ACB0E679_RANTA</name>
<sequence length="566" mass="60706">MPPVSKSQGSAKVPPAPSSQEPVSASTKLTDETTVPGARCGGHSRTLRVHQEREWKNPARPPRSRSNSADTGVPRGRKTSVEETHMHRNSKSRRDPGRCSVGAVCRSPGTRWTPRVEDSLPFVLSDRPQTDVSRTGHRCDPPPAPGLLPSEQRTHTSVLGLCRSLPGCHDNPDGRLRPWKCVLRFWGWKPEIAVSLSRAGFVRGFSPWLAEDGKPGHQQAVVLKLPLLLEGAWASWGASHFWPGAEDVQIREVYCLAEAEEPSNGSWSRQKDTRADSDPVLQPKSQGTVPLKRESTDSTPQPSPAILPAPVSAHWGERTRAHATGGVSANAAAGCEQLKKRDCPRGLGLGSPSGVAASNSSRSPCSCSPVCGSSSLSPRKERTRVLKRVARLTELKLETEILDRAGGCLDLTRHTVPRGAAAAHLGTPGDPSPALQEGLGATSPGAWKPESSSHGPVAATTRPKRLHWETTDPGLTPLSESEAALAGTLRRASLRSLERPPAALGQHLRTDSGPEWGVRPPPQGLRGAFAHCTVTSGLHAGCDRLRPEERPLTPRANPQLHLRAPL</sequence>
<evidence type="ECO:0000313" key="2">
    <source>
        <dbReference type="Proteomes" id="UP001162501"/>
    </source>
</evidence>
<organism evidence="1 2">
    <name type="scientific">Rangifer tarandus platyrhynchus</name>
    <name type="common">Svalbard reindeer</name>
    <dbReference type="NCBI Taxonomy" id="3082113"/>
    <lineage>
        <taxon>Eukaryota</taxon>
        <taxon>Metazoa</taxon>
        <taxon>Chordata</taxon>
        <taxon>Craniata</taxon>
        <taxon>Vertebrata</taxon>
        <taxon>Euteleostomi</taxon>
        <taxon>Mammalia</taxon>
        <taxon>Eutheria</taxon>
        <taxon>Laurasiatheria</taxon>
        <taxon>Artiodactyla</taxon>
        <taxon>Ruminantia</taxon>
        <taxon>Pecora</taxon>
        <taxon>Cervidae</taxon>
        <taxon>Odocoileinae</taxon>
        <taxon>Rangifer</taxon>
    </lineage>
</organism>
<proteinExistence type="predicted"/>
<gene>
    <name evidence="1" type="ORF">MRATA1EN3_LOCUS7162</name>
</gene>
<dbReference type="Proteomes" id="UP001162501">
    <property type="component" value="Chromosome 15"/>
</dbReference>
<protein>
    <submittedName>
        <fullName evidence="1">Uncharacterized protein</fullName>
    </submittedName>
</protein>
<accession>A0ACB0E679</accession>
<evidence type="ECO:0000313" key="1">
    <source>
        <dbReference type="EMBL" id="CAI9695949.1"/>
    </source>
</evidence>